<dbReference type="NCBIfam" id="NF033635">
    <property type="entry name" value="SLATT_fungal"/>
    <property type="match status" value="1"/>
</dbReference>
<sequence length="145" mass="15639">MRESHHSLPRDSSNESRTHLTYAAATAGLQKKLNSNEKDQRFQYHLISIVFNLIAIAQVTIGAAITALGPSAGEHMLAITILGAFNTIAGLSVLLKGAISLSYGNSHVSDDGIIILLQDVFLAYASAEQIIEENQPDTYTDVKKS</sequence>
<evidence type="ECO:0000313" key="4">
    <source>
        <dbReference type="Proteomes" id="UP000177622"/>
    </source>
</evidence>
<reference evidence="3 4" key="1">
    <citation type="journal article" date="2016" name="Sci. Rep.">
        <title>Penicillium arizonense, a new, genome sequenced fungal species, reveals a high chemical diversity in secreted metabolites.</title>
        <authorList>
            <person name="Grijseels S."/>
            <person name="Nielsen J.C."/>
            <person name="Randelovic M."/>
            <person name="Nielsen J."/>
            <person name="Nielsen K.F."/>
            <person name="Workman M."/>
            <person name="Frisvad J.C."/>
        </authorList>
    </citation>
    <scope>NUCLEOTIDE SEQUENCE [LARGE SCALE GENOMIC DNA]</scope>
    <source>
        <strain evidence="3 4">CBS 141311</strain>
    </source>
</reference>
<evidence type="ECO:0000313" key="3">
    <source>
        <dbReference type="EMBL" id="OGE47381.1"/>
    </source>
</evidence>
<keyword evidence="1" id="KW-0472">Membrane</keyword>
<accession>A0A1F5L381</accession>
<dbReference type="InterPro" id="IPR041622">
    <property type="entry name" value="SLATT_fungi"/>
</dbReference>
<organism evidence="3 4">
    <name type="scientific">Penicillium arizonense</name>
    <dbReference type="NCBI Taxonomy" id="1835702"/>
    <lineage>
        <taxon>Eukaryota</taxon>
        <taxon>Fungi</taxon>
        <taxon>Dikarya</taxon>
        <taxon>Ascomycota</taxon>
        <taxon>Pezizomycotina</taxon>
        <taxon>Eurotiomycetes</taxon>
        <taxon>Eurotiomycetidae</taxon>
        <taxon>Eurotiales</taxon>
        <taxon>Aspergillaceae</taxon>
        <taxon>Penicillium</taxon>
    </lineage>
</organism>
<dbReference type="AlphaFoldDB" id="A0A1F5L381"/>
<dbReference type="PANTHER" id="PTHR38793:SF3">
    <property type="entry name" value="SMODS AND SLOG-ASSOCIATING 2TM EFFECTOR DOMAIN-CONTAINING PROTEIN"/>
    <property type="match status" value="1"/>
</dbReference>
<feature type="transmembrane region" description="Helical" evidence="1">
    <location>
        <begin position="46"/>
        <end position="69"/>
    </location>
</feature>
<keyword evidence="4" id="KW-1185">Reference proteome</keyword>
<evidence type="ECO:0000256" key="1">
    <source>
        <dbReference type="SAM" id="Phobius"/>
    </source>
</evidence>
<protein>
    <recommendedName>
        <fullName evidence="2">SMODS and SLOG-associating 2TM effector domain-containing protein</fullName>
    </recommendedName>
</protein>
<keyword evidence="1" id="KW-1133">Transmembrane helix</keyword>
<feature type="domain" description="SMODS and SLOG-associating 2TM effector" evidence="2">
    <location>
        <begin position="35"/>
        <end position="90"/>
    </location>
</feature>
<dbReference type="RefSeq" id="XP_022482840.1">
    <property type="nucleotide sequence ID" value="XM_022637301.1"/>
</dbReference>
<keyword evidence="1" id="KW-0812">Transmembrane</keyword>
<comment type="caution">
    <text evidence="3">The sequence shown here is derived from an EMBL/GenBank/DDBJ whole genome shotgun (WGS) entry which is preliminary data.</text>
</comment>
<dbReference type="Pfam" id="PF18142">
    <property type="entry name" value="SLATT_fungal"/>
    <property type="match status" value="1"/>
</dbReference>
<dbReference type="OrthoDB" id="4472872at2759"/>
<evidence type="ECO:0000259" key="2">
    <source>
        <dbReference type="Pfam" id="PF18142"/>
    </source>
</evidence>
<dbReference type="GeneID" id="34582035"/>
<name>A0A1F5L381_PENAI</name>
<feature type="transmembrane region" description="Helical" evidence="1">
    <location>
        <begin position="75"/>
        <end position="95"/>
    </location>
</feature>
<dbReference type="Proteomes" id="UP000177622">
    <property type="component" value="Unassembled WGS sequence"/>
</dbReference>
<proteinExistence type="predicted"/>
<dbReference type="EMBL" id="LXJU01000046">
    <property type="protein sequence ID" value="OGE47381.1"/>
    <property type="molecule type" value="Genomic_DNA"/>
</dbReference>
<dbReference type="PANTHER" id="PTHR38793">
    <property type="entry name" value="SLATT_FUNGAL DOMAIN-CONTAINING PROTEIN-RELATED"/>
    <property type="match status" value="1"/>
</dbReference>
<gene>
    <name evidence="3" type="ORF">PENARI_c046G10062</name>
</gene>